<dbReference type="SUPFAM" id="SSF53649">
    <property type="entry name" value="Alkaline phosphatase-like"/>
    <property type="match status" value="1"/>
</dbReference>
<feature type="domain" description="Sulfatase N-terminal" evidence="3">
    <location>
        <begin position="437"/>
        <end position="745"/>
    </location>
</feature>
<feature type="transmembrane region" description="Helical" evidence="2">
    <location>
        <begin position="162"/>
        <end position="182"/>
    </location>
</feature>
<feature type="transmembrane region" description="Helical" evidence="2">
    <location>
        <begin position="128"/>
        <end position="150"/>
    </location>
</feature>
<keyword evidence="5" id="KW-1185">Reference proteome</keyword>
<proteinExistence type="predicted"/>
<sequence length="881" mass="95020">MSRSARGAIGSAPQAAGSDIDKINASRANADPKQVTTGTVSVRRAVLAAPNAARVADSDRRRYAPDGAARAPDPMADEVQPKDSPLTPFPVVAAVGFALGAAALHSRWRVEWLEHAAGPADAERVRWVLSHHFGSTLLAALGTCIAAALLARALWRERAVGAIVGGLALAGASLGVWMGWLAGPPALPPTLETRWLIEGMGASWVLGVIATGSAFSLVLLARPRGVLGALLGFGGVALCAVVWLERAGVAADPFMVETSQVVQNLTDGAVNWDVVTQRADGPVHVAMVTPARENRLDGVDLPTLVLPPPAAVSFEVPDDDAPLWLELRAGADAEVGRGDQPAVVRWEVRVDGELRWSEERILLDGTPAHKRVWSVVRDDESAPGLSVEPGQRVELATGLAMPPDRSESLGPLATGFGRVRLIRRPARPLEQASPDRPNIVFVVADTQRRDRLSAYGYQRPTSPNVDSLARAGTLFERAYATSTWTWPSTASLFTGLTPFAHGVRAAPTAYLADELRTLAEILSSDGYRTAAFSGNPLVAARRNYDQGFERFDDDPLVFRRGTLLVDRALEWLDEVSHERFFLYVHLIDSHDPYLPLPEQCERLGLPGRPEGWRQDQENLIRQQLVLAAQRAEDGRPDANELLSAADREALDQLYDAATATTDAQLGRLLDAIAARGLEDRTLVIFTADHGEGLLERGLYGHGLTLHEEESGVPLVVAGPTIEAGARIEQPVSNRHLMPSIAKLLGLELRGAPGSVDLFHPRSMESGPILVSSDHALRHGRRSPTHSLRVGNEVLHWTPTADGPRFFAGQPDVVRLYDLAADPDALFDLANQRPERVAELLELLRERLDAESANAVVGALGTGEATLEMLRRAGYVEPEETE</sequence>
<dbReference type="Pfam" id="PF00884">
    <property type="entry name" value="Sulfatase"/>
    <property type="match status" value="1"/>
</dbReference>
<dbReference type="PANTHER" id="PTHR43751">
    <property type="entry name" value="SULFATASE"/>
    <property type="match status" value="1"/>
</dbReference>
<keyword evidence="2" id="KW-0472">Membrane</keyword>
<accession>A0A518BKX2</accession>
<dbReference type="CDD" id="cd16148">
    <property type="entry name" value="sulfatase_like"/>
    <property type="match status" value="1"/>
</dbReference>
<protein>
    <submittedName>
        <fullName evidence="4">Choline-sulfatase</fullName>
        <ecNumber evidence="4">3.1.6.6</ecNumber>
    </submittedName>
</protein>
<keyword evidence="2" id="KW-0812">Transmembrane</keyword>
<feature type="transmembrane region" description="Helical" evidence="2">
    <location>
        <begin position="227"/>
        <end position="244"/>
    </location>
</feature>
<dbReference type="AlphaFoldDB" id="A0A518BKX2"/>
<feature type="transmembrane region" description="Helical" evidence="2">
    <location>
        <begin position="202"/>
        <end position="220"/>
    </location>
</feature>
<evidence type="ECO:0000256" key="2">
    <source>
        <dbReference type="SAM" id="Phobius"/>
    </source>
</evidence>
<evidence type="ECO:0000313" key="5">
    <source>
        <dbReference type="Proteomes" id="UP000316921"/>
    </source>
</evidence>
<evidence type="ECO:0000256" key="1">
    <source>
        <dbReference type="SAM" id="MobiDB-lite"/>
    </source>
</evidence>
<dbReference type="EMBL" id="CP036287">
    <property type="protein sequence ID" value="QDU67616.1"/>
    <property type="molecule type" value="Genomic_DNA"/>
</dbReference>
<dbReference type="Proteomes" id="UP000316921">
    <property type="component" value="Chromosome"/>
</dbReference>
<gene>
    <name evidence="4" type="primary">betC_14</name>
    <name evidence="4" type="ORF">Pla133_27040</name>
</gene>
<feature type="transmembrane region" description="Helical" evidence="2">
    <location>
        <begin position="89"/>
        <end position="108"/>
    </location>
</feature>
<feature type="region of interest" description="Disordered" evidence="1">
    <location>
        <begin position="1"/>
        <end position="39"/>
    </location>
</feature>
<dbReference type="RefSeq" id="WP_145065943.1">
    <property type="nucleotide sequence ID" value="NZ_CP036287.1"/>
</dbReference>
<dbReference type="Gene3D" id="3.40.720.10">
    <property type="entry name" value="Alkaline Phosphatase, subunit A"/>
    <property type="match status" value="1"/>
</dbReference>
<dbReference type="InterPro" id="IPR052701">
    <property type="entry name" value="GAG_Ulvan_Degrading_Sulfatases"/>
</dbReference>
<dbReference type="EC" id="3.1.6.6" evidence="4"/>
<feature type="region of interest" description="Disordered" evidence="1">
    <location>
        <begin position="53"/>
        <end position="83"/>
    </location>
</feature>
<organism evidence="4 5">
    <name type="scientific">Engelhardtia mirabilis</name>
    <dbReference type="NCBI Taxonomy" id="2528011"/>
    <lineage>
        <taxon>Bacteria</taxon>
        <taxon>Pseudomonadati</taxon>
        <taxon>Planctomycetota</taxon>
        <taxon>Planctomycetia</taxon>
        <taxon>Planctomycetia incertae sedis</taxon>
        <taxon>Engelhardtia</taxon>
    </lineage>
</organism>
<dbReference type="Gene3D" id="3.30.1120.10">
    <property type="match status" value="1"/>
</dbReference>
<keyword evidence="2" id="KW-1133">Transmembrane helix</keyword>
<evidence type="ECO:0000313" key="4">
    <source>
        <dbReference type="EMBL" id="QDU67616.1"/>
    </source>
</evidence>
<name>A0A518BKX2_9BACT</name>
<dbReference type="KEGG" id="pbap:Pla133_27040"/>
<dbReference type="PANTHER" id="PTHR43751:SF3">
    <property type="entry name" value="SULFATASE N-TERMINAL DOMAIN-CONTAINING PROTEIN"/>
    <property type="match status" value="1"/>
</dbReference>
<evidence type="ECO:0000259" key="3">
    <source>
        <dbReference type="Pfam" id="PF00884"/>
    </source>
</evidence>
<keyword evidence="4" id="KW-0378">Hydrolase</keyword>
<reference evidence="4 5" key="1">
    <citation type="submission" date="2019-02" db="EMBL/GenBank/DDBJ databases">
        <title>Deep-cultivation of Planctomycetes and their phenomic and genomic characterization uncovers novel biology.</title>
        <authorList>
            <person name="Wiegand S."/>
            <person name="Jogler M."/>
            <person name="Boedeker C."/>
            <person name="Pinto D."/>
            <person name="Vollmers J."/>
            <person name="Rivas-Marin E."/>
            <person name="Kohn T."/>
            <person name="Peeters S.H."/>
            <person name="Heuer A."/>
            <person name="Rast P."/>
            <person name="Oberbeckmann S."/>
            <person name="Bunk B."/>
            <person name="Jeske O."/>
            <person name="Meyerdierks A."/>
            <person name="Storesund J.E."/>
            <person name="Kallscheuer N."/>
            <person name="Luecker S."/>
            <person name="Lage O.M."/>
            <person name="Pohl T."/>
            <person name="Merkel B.J."/>
            <person name="Hornburger P."/>
            <person name="Mueller R.-W."/>
            <person name="Bruemmer F."/>
            <person name="Labrenz M."/>
            <person name="Spormann A.M."/>
            <person name="Op den Camp H."/>
            <person name="Overmann J."/>
            <person name="Amann R."/>
            <person name="Jetten M.S.M."/>
            <person name="Mascher T."/>
            <person name="Medema M.H."/>
            <person name="Devos D.P."/>
            <person name="Kaster A.-K."/>
            <person name="Ovreas L."/>
            <person name="Rohde M."/>
            <person name="Galperin M.Y."/>
            <person name="Jogler C."/>
        </authorList>
    </citation>
    <scope>NUCLEOTIDE SEQUENCE [LARGE SCALE GENOMIC DNA]</scope>
    <source>
        <strain evidence="4 5">Pla133</strain>
    </source>
</reference>
<dbReference type="GO" id="GO:0047753">
    <property type="term" value="F:choline-sulfatase activity"/>
    <property type="evidence" value="ECO:0007669"/>
    <property type="project" value="UniProtKB-EC"/>
</dbReference>
<dbReference type="InterPro" id="IPR017850">
    <property type="entry name" value="Alkaline_phosphatase_core_sf"/>
</dbReference>
<dbReference type="InterPro" id="IPR000917">
    <property type="entry name" value="Sulfatase_N"/>
</dbReference>